<feature type="domain" description="GFO/IDH/MocA-like oxidoreductase" evidence="4">
    <location>
        <begin position="142"/>
        <end position="251"/>
    </location>
</feature>
<name>A0A081EW25_9EURY</name>
<dbReference type="PANTHER" id="PTHR22604:SF105">
    <property type="entry name" value="TRANS-1,2-DIHYDROBENZENE-1,2-DIOL DEHYDROGENASE"/>
    <property type="match status" value="1"/>
</dbReference>
<organism evidence="5 6">
    <name type="scientific">Halorubrum saccharovorum</name>
    <dbReference type="NCBI Taxonomy" id="2248"/>
    <lineage>
        <taxon>Archaea</taxon>
        <taxon>Methanobacteriati</taxon>
        <taxon>Methanobacteriota</taxon>
        <taxon>Stenosarchaea group</taxon>
        <taxon>Halobacteria</taxon>
        <taxon>Halobacteriales</taxon>
        <taxon>Haloferacaceae</taxon>
        <taxon>Halorubrum</taxon>
    </lineage>
</organism>
<dbReference type="OrthoDB" id="25239at2157"/>
<feature type="domain" description="Gfo/Idh/MocA-like oxidoreductase N-terminal" evidence="3">
    <location>
        <begin position="9"/>
        <end position="127"/>
    </location>
</feature>
<keyword evidence="6" id="KW-1185">Reference proteome</keyword>
<dbReference type="GO" id="GO:0000166">
    <property type="term" value="F:nucleotide binding"/>
    <property type="evidence" value="ECO:0007669"/>
    <property type="project" value="InterPro"/>
</dbReference>
<dbReference type="PANTHER" id="PTHR22604">
    <property type="entry name" value="OXIDOREDUCTASES"/>
    <property type="match status" value="1"/>
</dbReference>
<keyword evidence="2" id="KW-0560">Oxidoreductase</keyword>
<dbReference type="GO" id="GO:0016491">
    <property type="term" value="F:oxidoreductase activity"/>
    <property type="evidence" value="ECO:0007669"/>
    <property type="project" value="UniProtKB-KW"/>
</dbReference>
<evidence type="ECO:0000259" key="3">
    <source>
        <dbReference type="Pfam" id="PF01408"/>
    </source>
</evidence>
<dbReference type="InterPro" id="IPR000683">
    <property type="entry name" value="Gfo/Idh/MocA-like_OxRdtase_N"/>
</dbReference>
<comment type="similarity">
    <text evidence="1">Belongs to the Gfo/Idh/MocA family.</text>
</comment>
<dbReference type="InterPro" id="IPR036291">
    <property type="entry name" value="NAD(P)-bd_dom_sf"/>
</dbReference>
<dbReference type="EMBL" id="JNFH02000099">
    <property type="protein sequence ID" value="KDS91613.1"/>
    <property type="molecule type" value="Genomic_DNA"/>
</dbReference>
<dbReference type="Gene3D" id="3.30.360.10">
    <property type="entry name" value="Dihydrodipicolinate Reductase, domain 2"/>
    <property type="match status" value="1"/>
</dbReference>
<dbReference type="InterPro" id="IPR055170">
    <property type="entry name" value="GFO_IDH_MocA-like_dom"/>
</dbReference>
<dbReference type="Proteomes" id="UP000053331">
    <property type="component" value="Unassembled WGS sequence"/>
</dbReference>
<evidence type="ECO:0000313" key="5">
    <source>
        <dbReference type="EMBL" id="KDS91613.1"/>
    </source>
</evidence>
<comment type="caution">
    <text evidence="5">The sequence shown here is derived from an EMBL/GenBank/DDBJ whole genome shotgun (WGS) entry which is preliminary data.</text>
</comment>
<dbReference type="SUPFAM" id="SSF51735">
    <property type="entry name" value="NAD(P)-binding Rossmann-fold domains"/>
    <property type="match status" value="1"/>
</dbReference>
<dbReference type="Pfam" id="PF01408">
    <property type="entry name" value="GFO_IDH_MocA"/>
    <property type="match status" value="1"/>
</dbReference>
<dbReference type="RefSeq" id="WP_050026745.1">
    <property type="nucleotide sequence ID" value="NZ_JNFH02000099.1"/>
</dbReference>
<evidence type="ECO:0000259" key="4">
    <source>
        <dbReference type="Pfam" id="PF22725"/>
    </source>
</evidence>
<reference evidence="5 6" key="1">
    <citation type="journal article" date="2015" name="Genome Announc.">
        <title>Draft genome sequence of a Halorubrum H3 strain isolated from the burlinskoye salt lake (Altai Krai, Russia).</title>
        <authorList>
            <person name="Rozanov A.S."/>
            <person name="Bryanskaya A.V."/>
            <person name="Malup T.K."/>
            <person name="Kotenko A.V."/>
            <person name="Peltek S.E."/>
        </authorList>
    </citation>
    <scope>NUCLEOTIDE SEQUENCE [LARGE SCALE GENOMIC DNA]</scope>
    <source>
        <strain evidence="5 6">H3</strain>
    </source>
</reference>
<evidence type="ECO:0000313" key="6">
    <source>
        <dbReference type="Proteomes" id="UP000053331"/>
    </source>
</evidence>
<dbReference type="AlphaFoldDB" id="A0A081EW25"/>
<proteinExistence type="inferred from homology"/>
<evidence type="ECO:0000256" key="2">
    <source>
        <dbReference type="ARBA" id="ARBA00023002"/>
    </source>
</evidence>
<protein>
    <submittedName>
        <fullName evidence="5">Glucose-fructose oxidoreductase</fullName>
    </submittedName>
</protein>
<evidence type="ECO:0000256" key="1">
    <source>
        <dbReference type="ARBA" id="ARBA00010928"/>
    </source>
</evidence>
<dbReference type="InterPro" id="IPR050984">
    <property type="entry name" value="Gfo/Idh/MocA_domain"/>
</dbReference>
<dbReference type="Gene3D" id="3.40.50.720">
    <property type="entry name" value="NAD(P)-binding Rossmann-like Domain"/>
    <property type="match status" value="1"/>
</dbReference>
<gene>
    <name evidence="5" type="ORF">FK85_00395</name>
</gene>
<sequence length="332" mass="35992">MTTSTDRLTFGVLGTAGIARKAVVPAIAASDHAVGAVASRDGERAKRFAEAHGIPRSHGSYEALLEDDGLDAVYIPLPNGLHAEWATRAADAGLHVLCEKPLAGDAAEAQTVTDHCADRGVTLMEGFMYRYHPRTERVLELAERALDDVRTVTSTFRFPLYDRPNDVRLDPDLAGGSLMDVGCYPVSLVRTVLGEPDRAYAHTHDTRDAGVDTELAGVLEYGDGRSARVACGFDTQLVQRYRVDATNGWIEVERAFDAPTDEPVELTYEIGGRRGVETFEPVDQYRLQVEHFADRVDDGARPLTDGAEAVANMRVIDALYESADGSGSVAVE</sequence>
<accession>A0A081EW25</accession>
<dbReference type="SUPFAM" id="SSF55347">
    <property type="entry name" value="Glyceraldehyde-3-phosphate dehydrogenase-like, C-terminal domain"/>
    <property type="match status" value="1"/>
</dbReference>
<dbReference type="Pfam" id="PF22725">
    <property type="entry name" value="GFO_IDH_MocA_C3"/>
    <property type="match status" value="1"/>
</dbReference>